<keyword evidence="11" id="KW-1185">Reference proteome</keyword>
<keyword evidence="7" id="KW-0472">Membrane</keyword>
<feature type="domain" description="Aminopeptidase P N-terminal" evidence="9">
    <location>
        <begin position="68"/>
        <end position="192"/>
    </location>
</feature>
<comment type="cofactor">
    <cofactor evidence="1">
        <name>Mn(2+)</name>
        <dbReference type="ChEBI" id="CHEBI:29035"/>
    </cofactor>
</comment>
<keyword evidence="4" id="KW-0378">Hydrolase</keyword>
<dbReference type="SUPFAM" id="SSF55920">
    <property type="entry name" value="Creatinase/aminopeptidase"/>
    <property type="match status" value="1"/>
</dbReference>
<dbReference type="GeneID" id="27686594"/>
<dbReference type="PANTHER" id="PTHR43226">
    <property type="entry name" value="XAA-PRO AMINOPEPTIDASE 3"/>
    <property type="match status" value="1"/>
</dbReference>
<dbReference type="GO" id="GO:0030145">
    <property type="term" value="F:manganese ion binding"/>
    <property type="evidence" value="ECO:0007669"/>
    <property type="project" value="InterPro"/>
</dbReference>
<evidence type="ECO:0000256" key="3">
    <source>
        <dbReference type="ARBA" id="ARBA00022723"/>
    </source>
</evidence>
<dbReference type="PANTHER" id="PTHR43226:SF4">
    <property type="entry name" value="XAA-PRO AMINOPEPTIDASE 3"/>
    <property type="match status" value="1"/>
</dbReference>
<dbReference type="EMBL" id="KQ257453">
    <property type="protein sequence ID" value="KND02590.1"/>
    <property type="molecule type" value="Genomic_DNA"/>
</dbReference>
<dbReference type="AlphaFoldDB" id="A0A0L0HNS6"/>
<feature type="transmembrane region" description="Helical" evidence="7">
    <location>
        <begin position="25"/>
        <end position="45"/>
    </location>
</feature>
<dbReference type="VEuPathDB" id="FungiDB:SPPG_03047"/>
<protein>
    <submittedName>
        <fullName evidence="10">Uncharacterized protein</fullName>
    </submittedName>
</protein>
<keyword evidence="7" id="KW-1133">Transmembrane helix</keyword>
<dbReference type="STRING" id="645134.A0A0L0HNS6"/>
<organism evidence="10 11">
    <name type="scientific">Spizellomyces punctatus (strain DAOM BR117)</name>
    <dbReference type="NCBI Taxonomy" id="645134"/>
    <lineage>
        <taxon>Eukaryota</taxon>
        <taxon>Fungi</taxon>
        <taxon>Fungi incertae sedis</taxon>
        <taxon>Chytridiomycota</taxon>
        <taxon>Chytridiomycota incertae sedis</taxon>
        <taxon>Chytridiomycetes</taxon>
        <taxon>Spizellomycetales</taxon>
        <taxon>Spizellomycetaceae</taxon>
        <taxon>Spizellomyces</taxon>
    </lineage>
</organism>
<proteinExistence type="inferred from homology"/>
<dbReference type="Proteomes" id="UP000053201">
    <property type="component" value="Unassembled WGS sequence"/>
</dbReference>
<comment type="similarity">
    <text evidence="2 6">Belongs to the peptidase M24B family.</text>
</comment>
<dbReference type="InterPro" id="IPR007865">
    <property type="entry name" value="Aminopep_P_N"/>
</dbReference>
<dbReference type="InterPro" id="IPR001131">
    <property type="entry name" value="Peptidase_M24B_aminopep-P_CS"/>
</dbReference>
<evidence type="ECO:0000256" key="7">
    <source>
        <dbReference type="SAM" id="Phobius"/>
    </source>
</evidence>
<keyword evidence="3 6" id="KW-0479">Metal-binding</keyword>
<evidence type="ECO:0000313" key="10">
    <source>
        <dbReference type="EMBL" id="KND02590.1"/>
    </source>
</evidence>
<dbReference type="InterPro" id="IPR000994">
    <property type="entry name" value="Pept_M24"/>
</dbReference>
<evidence type="ECO:0000313" key="11">
    <source>
        <dbReference type="Proteomes" id="UP000053201"/>
    </source>
</evidence>
<dbReference type="SUPFAM" id="SSF53092">
    <property type="entry name" value="Creatinase/prolidase N-terminal domain"/>
    <property type="match status" value="1"/>
</dbReference>
<keyword evidence="5" id="KW-0464">Manganese</keyword>
<dbReference type="Gene3D" id="3.90.230.10">
    <property type="entry name" value="Creatinase/methionine aminopeptidase superfamily"/>
    <property type="match status" value="1"/>
</dbReference>
<dbReference type="GO" id="GO:0006508">
    <property type="term" value="P:proteolysis"/>
    <property type="evidence" value="ECO:0007669"/>
    <property type="project" value="TreeGrafter"/>
</dbReference>
<dbReference type="InterPro" id="IPR036005">
    <property type="entry name" value="Creatinase/aminopeptidase-like"/>
</dbReference>
<dbReference type="GO" id="GO:0070006">
    <property type="term" value="F:metalloaminopeptidase activity"/>
    <property type="evidence" value="ECO:0007669"/>
    <property type="project" value="InterPro"/>
</dbReference>
<dbReference type="RefSeq" id="XP_016610629.1">
    <property type="nucleotide sequence ID" value="XM_016751332.1"/>
</dbReference>
<accession>A0A0L0HNS6</accession>
<dbReference type="eggNOG" id="KOG2737">
    <property type="taxonomic scope" value="Eukaryota"/>
</dbReference>
<evidence type="ECO:0000259" key="9">
    <source>
        <dbReference type="Pfam" id="PF05195"/>
    </source>
</evidence>
<dbReference type="Pfam" id="PF00557">
    <property type="entry name" value="Peptidase_M24"/>
    <property type="match status" value="1"/>
</dbReference>
<dbReference type="PROSITE" id="PS00491">
    <property type="entry name" value="PROLINE_PEPTIDASE"/>
    <property type="match status" value="1"/>
</dbReference>
<dbReference type="InParanoid" id="A0A0L0HNS6"/>
<evidence type="ECO:0000259" key="8">
    <source>
        <dbReference type="Pfam" id="PF00557"/>
    </source>
</evidence>
<dbReference type="InterPro" id="IPR029149">
    <property type="entry name" value="Creatin/AminoP/Spt16_N"/>
</dbReference>
<dbReference type="InterPro" id="IPR052433">
    <property type="entry name" value="X-Pro_dipept-like"/>
</dbReference>
<sequence length="534" mass="59853">MDSKPSCEQTPTVLYKEPKARHHKLYWRIALAVAAVFVISCVHQFQFETNSAFPTKCPLNPPPPTTRFIENRARLHHVLGVAVPSYGDSNATLIAIPTGSRPGRDNSDMEMVAWRPSGNVMYIMGEFSVSDALLVLEANADKSDLEVTVFFPNQTQRELVFSGGFPDDTILRNEFGVLRAKKMSEFASYVRNRTVITTSKHGVARALGRVPEGTSIVESEELKGALQEARFVKSQDELEAIAYASRVARWVHGEMEKSIRNSKHLNEITLASLFAHLSSLCGSRLQAYSPIVGAGRHASILHYRTGENETTGYASIDSPNFVLIDAAGEYQGYASDMTRTYPRRGKWSKKMTLVHAIVEKTQRKAIETYELGVELAEINKVATRTLLKELVQHRFFKEGVDIEELVNERADYIFMPHGLGHPVGLDVHDPTPQVHRLMTASSLVSGGYPASLPWFVTLSDPPANYKIFPGHVMTIEPGVYFIPELWKQIKQDTEGIGRFVNWDRVEEFVDVGGVRIEDVVMIDRHGKKRIVTRE</sequence>
<dbReference type="OrthoDB" id="10261878at2759"/>
<evidence type="ECO:0000256" key="4">
    <source>
        <dbReference type="ARBA" id="ARBA00022801"/>
    </source>
</evidence>
<dbReference type="Gene3D" id="3.40.350.10">
    <property type="entry name" value="Creatinase/prolidase N-terminal domain"/>
    <property type="match status" value="1"/>
</dbReference>
<evidence type="ECO:0000256" key="6">
    <source>
        <dbReference type="RuleBase" id="RU000590"/>
    </source>
</evidence>
<feature type="domain" description="Peptidase M24" evidence="8">
    <location>
        <begin position="240"/>
        <end position="523"/>
    </location>
</feature>
<gene>
    <name evidence="10" type="ORF">SPPG_03047</name>
</gene>
<dbReference type="Pfam" id="PF05195">
    <property type="entry name" value="AMP_N"/>
    <property type="match status" value="1"/>
</dbReference>
<evidence type="ECO:0000256" key="2">
    <source>
        <dbReference type="ARBA" id="ARBA00008766"/>
    </source>
</evidence>
<dbReference type="OMA" id="EPQATIN"/>
<evidence type="ECO:0000256" key="1">
    <source>
        <dbReference type="ARBA" id="ARBA00001936"/>
    </source>
</evidence>
<reference evidence="10 11" key="1">
    <citation type="submission" date="2009-08" db="EMBL/GenBank/DDBJ databases">
        <title>The Genome Sequence of Spizellomyces punctatus strain DAOM BR117.</title>
        <authorList>
            <consortium name="The Broad Institute Genome Sequencing Platform"/>
            <person name="Russ C."/>
            <person name="Cuomo C."/>
            <person name="Shea T."/>
            <person name="Young S.K."/>
            <person name="Zeng Q."/>
            <person name="Koehrsen M."/>
            <person name="Haas B."/>
            <person name="Borodovsky M."/>
            <person name="Guigo R."/>
            <person name="Alvarado L."/>
            <person name="Berlin A."/>
            <person name="Bochicchio J."/>
            <person name="Borenstein D."/>
            <person name="Chapman S."/>
            <person name="Chen Z."/>
            <person name="Engels R."/>
            <person name="Freedman E."/>
            <person name="Gellesch M."/>
            <person name="Goldberg J."/>
            <person name="Griggs A."/>
            <person name="Gujja S."/>
            <person name="Heiman D."/>
            <person name="Hepburn T."/>
            <person name="Howarth C."/>
            <person name="Jen D."/>
            <person name="Larson L."/>
            <person name="Lewis B."/>
            <person name="Mehta T."/>
            <person name="Park D."/>
            <person name="Pearson M."/>
            <person name="Roberts A."/>
            <person name="Saif S."/>
            <person name="Shenoy N."/>
            <person name="Sisk P."/>
            <person name="Stolte C."/>
            <person name="Sykes S."/>
            <person name="Thomson T."/>
            <person name="Walk T."/>
            <person name="White J."/>
            <person name="Yandava C."/>
            <person name="Burger G."/>
            <person name="Gray M.W."/>
            <person name="Holland P.W.H."/>
            <person name="King N."/>
            <person name="Lang F.B.F."/>
            <person name="Roger A.J."/>
            <person name="Ruiz-Trillo I."/>
            <person name="Lander E."/>
            <person name="Nusbaum C."/>
        </authorList>
    </citation>
    <scope>NUCLEOTIDE SEQUENCE [LARGE SCALE GENOMIC DNA]</scope>
    <source>
        <strain evidence="10 11">DAOM BR117</strain>
    </source>
</reference>
<evidence type="ECO:0000256" key="5">
    <source>
        <dbReference type="ARBA" id="ARBA00023211"/>
    </source>
</evidence>
<keyword evidence="7" id="KW-0812">Transmembrane</keyword>
<name>A0A0L0HNS6_SPIPD</name>